<gene>
    <name evidence="1" type="ORF">OPT61_g10004</name>
</gene>
<dbReference type="Proteomes" id="UP001153331">
    <property type="component" value="Unassembled WGS sequence"/>
</dbReference>
<reference evidence="1" key="1">
    <citation type="submission" date="2022-11" db="EMBL/GenBank/DDBJ databases">
        <title>Genome Sequence of Boeremia exigua.</title>
        <authorList>
            <person name="Buettner E."/>
        </authorList>
    </citation>
    <scope>NUCLEOTIDE SEQUENCE</scope>
    <source>
        <strain evidence="1">CU02</strain>
    </source>
</reference>
<comment type="caution">
    <text evidence="1">The sequence shown here is derived from an EMBL/GenBank/DDBJ whole genome shotgun (WGS) entry which is preliminary data.</text>
</comment>
<protein>
    <submittedName>
        <fullName evidence="1">Uncharacterized protein</fullName>
    </submittedName>
</protein>
<sequence length="222" mass="23072">MAADVVDGLQGGVVQRLTCNGAVLDLPKDEAVRNHQCSEAGNLARAIHSSTSPGGRGGLYSVHSGAHERRQRWAAGRDGYSHGACRDSATSRAGIRSSGPMKPGKAAGSAGVSPAHHARLGTLARPTANRSGYTASACSPNTECRPREWSAARQLTHADGSVQGQPSYCACGDSDVAAQDAISHCGGACETTVYVWKPAEQAYVLSGDGRGRRPLRSTLRHA</sequence>
<dbReference type="EMBL" id="JAPHNI010001389">
    <property type="protein sequence ID" value="KAJ8105733.1"/>
    <property type="molecule type" value="Genomic_DNA"/>
</dbReference>
<accession>A0ACC2HSK2</accession>
<proteinExistence type="predicted"/>
<name>A0ACC2HSK2_9PLEO</name>
<organism evidence="1 2">
    <name type="scientific">Boeremia exigua</name>
    <dbReference type="NCBI Taxonomy" id="749465"/>
    <lineage>
        <taxon>Eukaryota</taxon>
        <taxon>Fungi</taxon>
        <taxon>Dikarya</taxon>
        <taxon>Ascomycota</taxon>
        <taxon>Pezizomycotina</taxon>
        <taxon>Dothideomycetes</taxon>
        <taxon>Pleosporomycetidae</taxon>
        <taxon>Pleosporales</taxon>
        <taxon>Pleosporineae</taxon>
        <taxon>Didymellaceae</taxon>
        <taxon>Boeremia</taxon>
    </lineage>
</organism>
<evidence type="ECO:0000313" key="2">
    <source>
        <dbReference type="Proteomes" id="UP001153331"/>
    </source>
</evidence>
<keyword evidence="2" id="KW-1185">Reference proteome</keyword>
<evidence type="ECO:0000313" key="1">
    <source>
        <dbReference type="EMBL" id="KAJ8105733.1"/>
    </source>
</evidence>